<dbReference type="Pfam" id="PF00271">
    <property type="entry name" value="Helicase_C"/>
    <property type="match status" value="1"/>
</dbReference>
<dbReference type="InterPro" id="IPR001650">
    <property type="entry name" value="Helicase_C-like"/>
</dbReference>
<accession>A0A6C0ISU3</accession>
<dbReference type="Gene3D" id="3.40.50.300">
    <property type="entry name" value="P-loop containing nucleotide triphosphate hydrolases"/>
    <property type="match status" value="2"/>
</dbReference>
<dbReference type="InterPro" id="IPR027417">
    <property type="entry name" value="P-loop_NTPase"/>
</dbReference>
<feature type="domain" description="Helicase C-terminal" evidence="1">
    <location>
        <begin position="780"/>
        <end position="857"/>
    </location>
</feature>
<proteinExistence type="predicted"/>
<protein>
    <recommendedName>
        <fullName evidence="1">Helicase C-terminal domain-containing protein</fullName>
    </recommendedName>
</protein>
<evidence type="ECO:0000259" key="1">
    <source>
        <dbReference type="Pfam" id="PF00271"/>
    </source>
</evidence>
<dbReference type="SUPFAM" id="SSF52540">
    <property type="entry name" value="P-loop containing nucleoside triphosphate hydrolases"/>
    <property type="match status" value="2"/>
</dbReference>
<evidence type="ECO:0000313" key="2">
    <source>
        <dbReference type="EMBL" id="QHT94907.1"/>
    </source>
</evidence>
<reference evidence="2" key="1">
    <citation type="journal article" date="2020" name="Nature">
        <title>Giant virus diversity and host interactions through global metagenomics.</title>
        <authorList>
            <person name="Schulz F."/>
            <person name="Roux S."/>
            <person name="Paez-Espino D."/>
            <person name="Jungbluth S."/>
            <person name="Walsh D.A."/>
            <person name="Denef V.J."/>
            <person name="McMahon K.D."/>
            <person name="Konstantinidis K.T."/>
            <person name="Eloe-Fadrosh E.A."/>
            <person name="Kyrpides N.C."/>
            <person name="Woyke T."/>
        </authorList>
    </citation>
    <scope>NUCLEOTIDE SEQUENCE</scope>
    <source>
        <strain evidence="2">GVMAG-M-3300024261-37</strain>
    </source>
</reference>
<sequence length="1424" mass="167144">MSNQETELEELKSKLKKIYIRKNKKGTFEIVKRSYTKTTDFQDTQMNAEEKEKFERIYPNTQIGAQEIYFFETKIEGKSKNITKSNIEDFLNKKPITHQSPGDIWKTMTNSDEQWIGPAGLKTIEELYLKNKEHPFFSKLVKIKTKNKDTSKKSKNKGTKIKKVKKLKLKLQFNEEQCLDKDKLEDLVEYVNSDEVKLTSAKYKEFLICKEKANREAVSKSVKYQGLYPILEDPEFNKKISLKKEFENTIYVKKTQEEIENIVKIQDKMCKNKQFELSPHQVFIRNFMSLQTPYNSLLIYHGLGTGKTCSAINVCEEQRVYYKQMGIDKQIIVVANKKVQAGFKLQLFDETKLKRINGIWNIKSCAGNNFIKEIVFTKDSKYSELDEDEAKKILSKQIKKLIKKYYKFYGYVEFSNEIGKVSSEFQLRKIESNTQQNKNKLKALRQRFNNTLIVIDEVHNIRPDTEIKGLKKTSQNFSDLVTYTENMKLLLLTGTPMFNHYSEIIWILNLLNKNDNRYGITQKDIFDADGEFIEGGKELLIKKSQGYISYLQGEDPFAFPFRLYPYDINLPDGNLIKKNSLKKRLEDSEDYYPTIQVNGAEIDNRIQKLDLFMNQLDDIQWEYYSRYIDHLTKTNKAFRSKGKTLQYTLITTPLQMTNICFPHKSFDDDDFNNWDKLSGINGLTNCFNATLKEVKKYKKLKYKSGIYKNLFDREKLKIYSKKIYNIMNIIEKSEGIVILYSNFIAGGCIPMACALEEMGFNRYNEDNILNKDQTKSQEKNGNYILLTGDVNLSKNDKQNYIESTSSKNKNGDIIKVIIISEAASEGLDFKNVRQVHILEPWFNLYRTGQIEGRGIRYKSHCELKFAKRNCLIFLHGSYHDNTIETIDLYVYRLAEKKALEIGKVTRILKENSIDCVLNEKQQDLSQEVMNKTVLIDISYQQSKPHVQNFFKIGHRKNSLICDYQDCGYKCTVDSFNGDFNDLTTFDYSFIVMSIDKIIERIKNLFQEKYVYTKNDLLSAVKSTANYTNSQVYKAIEILMSDGNEFLEDIYGKKGKIVEIGNLYFFQPIDLELPVESMYSKRMPFYYKPNEIEYTFNSNIIDLTKKEDTISNIERIYKNIMIDRDFGIIIEKEEERCQNTQGCMKLAIKKFIREEYQEVFKKLAFHTILEKLNVKKKHILFDNKDKLTPSLLAEINDFFNKFAIADNYYLIPNFKTNKLEVKRQSSDKNEISDAAIVNIARDIYNFDLTKLQGQTLVGIMDSLNRDLLFKIKKVQDITNTSKGEKLHKINGGKERLIKLFIELKNENGYEDIFKIEDDIEDDQLKDELLKIKDIDKLLSIIIELIFIYYQQEEEENRKIWFFNSVKSMLFNISNFPSYLRKDKLMREKGIELKAIHGDNYKFDEINKIQKSDNYKVLDKLIEQLI</sequence>
<name>A0A6C0ISU3_9ZZZZ</name>
<dbReference type="EMBL" id="MN740232">
    <property type="protein sequence ID" value="QHT94907.1"/>
    <property type="molecule type" value="Genomic_DNA"/>
</dbReference>
<organism evidence="2">
    <name type="scientific">viral metagenome</name>
    <dbReference type="NCBI Taxonomy" id="1070528"/>
    <lineage>
        <taxon>unclassified sequences</taxon>
        <taxon>metagenomes</taxon>
        <taxon>organismal metagenomes</taxon>
    </lineage>
</organism>
<dbReference type="CDD" id="cd18785">
    <property type="entry name" value="SF2_C"/>
    <property type="match status" value="1"/>
</dbReference>